<name>A0A423PU77_9GAMM</name>
<comment type="subcellular location">
    <subcellularLocation>
        <location evidence="7">Cytoplasm</location>
    </subcellularLocation>
</comment>
<protein>
    <recommendedName>
        <fullName evidence="7">Glucose-6-phosphate isomerase</fullName>
        <shortName evidence="7">GPI</shortName>
        <ecNumber evidence="7">5.3.1.9</ecNumber>
    </recommendedName>
    <alternativeName>
        <fullName evidence="7">Phosphoglucose isomerase</fullName>
        <shortName evidence="7">PGI</shortName>
    </alternativeName>
    <alternativeName>
        <fullName evidence="7">Phosphohexose isomerase</fullName>
        <shortName evidence="7">PHI</shortName>
    </alternativeName>
</protein>
<dbReference type="Gene3D" id="1.10.1390.10">
    <property type="match status" value="1"/>
</dbReference>
<dbReference type="InterPro" id="IPR018189">
    <property type="entry name" value="Phosphoglucose_isomerase_CS"/>
</dbReference>
<comment type="similarity">
    <text evidence="2 7 8">Belongs to the GPI family.</text>
</comment>
<dbReference type="GO" id="GO:0005829">
    <property type="term" value="C:cytosol"/>
    <property type="evidence" value="ECO:0007669"/>
    <property type="project" value="TreeGrafter"/>
</dbReference>
<dbReference type="GO" id="GO:0048029">
    <property type="term" value="F:monosaccharide binding"/>
    <property type="evidence" value="ECO:0007669"/>
    <property type="project" value="TreeGrafter"/>
</dbReference>
<dbReference type="GO" id="GO:0006096">
    <property type="term" value="P:glycolytic process"/>
    <property type="evidence" value="ECO:0007669"/>
    <property type="project" value="UniProtKB-UniRule"/>
</dbReference>
<keyword evidence="10" id="KW-1185">Reference proteome</keyword>
<dbReference type="NCBIfam" id="NF001211">
    <property type="entry name" value="PRK00179.1"/>
    <property type="match status" value="1"/>
</dbReference>
<organism evidence="9 10">
    <name type="scientific">Salinisphaera japonica YTM-1</name>
    <dbReference type="NCBI Taxonomy" id="1209778"/>
    <lineage>
        <taxon>Bacteria</taxon>
        <taxon>Pseudomonadati</taxon>
        <taxon>Pseudomonadota</taxon>
        <taxon>Gammaproteobacteria</taxon>
        <taxon>Salinisphaerales</taxon>
        <taxon>Salinisphaeraceae</taxon>
        <taxon>Salinisphaera</taxon>
    </lineage>
</organism>
<dbReference type="UniPathway" id="UPA00138"/>
<dbReference type="GO" id="GO:0006094">
    <property type="term" value="P:gluconeogenesis"/>
    <property type="evidence" value="ECO:0007669"/>
    <property type="project" value="UniProtKB-UniRule"/>
</dbReference>
<dbReference type="InterPro" id="IPR023096">
    <property type="entry name" value="G6P_Isomerase_C"/>
</dbReference>
<dbReference type="PROSITE" id="PS00174">
    <property type="entry name" value="P_GLUCOSE_ISOMERASE_2"/>
    <property type="match status" value="1"/>
</dbReference>
<evidence type="ECO:0000256" key="3">
    <source>
        <dbReference type="ARBA" id="ARBA00022432"/>
    </source>
</evidence>
<dbReference type="PANTHER" id="PTHR11469:SF1">
    <property type="entry name" value="GLUCOSE-6-PHOSPHATE ISOMERASE"/>
    <property type="match status" value="1"/>
</dbReference>
<dbReference type="InterPro" id="IPR035476">
    <property type="entry name" value="SIS_PGI_1"/>
</dbReference>
<comment type="caution">
    <text evidence="9">The sequence shown here is derived from an EMBL/GenBank/DDBJ whole genome shotgun (WGS) entry which is preliminary data.</text>
</comment>
<keyword evidence="3 7" id="KW-0312">Gluconeogenesis</keyword>
<dbReference type="PANTHER" id="PTHR11469">
    <property type="entry name" value="GLUCOSE-6-PHOSPHATE ISOMERASE"/>
    <property type="match status" value="1"/>
</dbReference>
<dbReference type="SUPFAM" id="SSF53697">
    <property type="entry name" value="SIS domain"/>
    <property type="match status" value="1"/>
</dbReference>
<keyword evidence="7" id="KW-0963">Cytoplasm</keyword>
<reference evidence="9 10" key="1">
    <citation type="submission" date="2013-10" db="EMBL/GenBank/DDBJ databases">
        <title>Salinisphaera japonica YTM-1 Genome Sequencing.</title>
        <authorList>
            <person name="Lai Q."/>
            <person name="Li C."/>
            <person name="Shao Z."/>
        </authorList>
    </citation>
    <scope>NUCLEOTIDE SEQUENCE [LARGE SCALE GENOMIC DNA]</scope>
    <source>
        <strain evidence="9 10">YTM-1</strain>
    </source>
</reference>
<sequence>MCFNALQRARRERLTVMSDPLATQSWPRLEALARARGGRHLTDLFANDDTRAQRYTATACGLTLDYAKQRIDDDTRMALLELFDEQGVAAAREAMFAGEPINTSEDRAVWHVALRAPDADPMYAPVHEVRQAMAAFAEEVRSGAWTGFDGQTITDVVNIGIGGSDLGPRFVCESLARHEIPRAHFVANVDPHDLDDTLAGLDPARTLVIVTSKSFGTAETLANARVARRWLIAAGASEADIARHFVAVSTNEDKVKAFGIERMFGFWDWVGGRYSLWSAVGLSIMVALGSERFAALLAGAHAMDQHFRDTPAADNLPVWLALTGIWNNNFLGLASHCVVPYAQRMANLPSFLQQLEMESNGKSVTREGAPTTVATVPTIWGSVGTNAQHAYFQMLHQGELAVDLDFILPLSAPEDAGGEREIERVANCLAQAEALMCGRDRQALRGELEAEGLSGQALEHRLAARQFAGNRPSNTLVMDALDAHHLGALIAAYEHKAFVQGMIWNINSFDQWGVELGKAMAGQLVKDLAADNTPSAHDGSTDRLLAQVRAHWGR</sequence>
<proteinExistence type="inferred from homology"/>
<evidence type="ECO:0000313" key="9">
    <source>
        <dbReference type="EMBL" id="ROO29128.1"/>
    </source>
</evidence>
<evidence type="ECO:0000256" key="6">
    <source>
        <dbReference type="ARBA" id="ARBA00029321"/>
    </source>
</evidence>
<feature type="active site" evidence="7">
    <location>
        <position position="389"/>
    </location>
</feature>
<keyword evidence="4 7" id="KW-0324">Glycolysis</keyword>
<gene>
    <name evidence="7" type="primary">pgi</name>
    <name evidence="9" type="ORF">SAJA_06975</name>
</gene>
<dbReference type="PRINTS" id="PR00662">
    <property type="entry name" value="G6PISOMERASE"/>
</dbReference>
<evidence type="ECO:0000256" key="8">
    <source>
        <dbReference type="RuleBase" id="RU000612"/>
    </source>
</evidence>
<dbReference type="EMBL" id="AYKG01000017">
    <property type="protein sequence ID" value="ROO29128.1"/>
    <property type="molecule type" value="Genomic_DNA"/>
</dbReference>
<dbReference type="GO" id="GO:0097367">
    <property type="term" value="F:carbohydrate derivative binding"/>
    <property type="evidence" value="ECO:0007669"/>
    <property type="project" value="InterPro"/>
</dbReference>
<dbReference type="InParanoid" id="A0A423PU77"/>
<feature type="active site" evidence="7">
    <location>
        <position position="518"/>
    </location>
</feature>
<dbReference type="Proteomes" id="UP000285310">
    <property type="component" value="Unassembled WGS sequence"/>
</dbReference>
<comment type="catalytic activity">
    <reaction evidence="6 7 8">
        <text>alpha-D-glucose 6-phosphate = beta-D-fructose 6-phosphate</text>
        <dbReference type="Rhea" id="RHEA:11816"/>
        <dbReference type="ChEBI" id="CHEBI:57634"/>
        <dbReference type="ChEBI" id="CHEBI:58225"/>
        <dbReference type="EC" id="5.3.1.9"/>
    </reaction>
</comment>
<dbReference type="FunCoup" id="A0A423PU77">
    <property type="interactions" value="540"/>
</dbReference>
<dbReference type="PROSITE" id="PS00765">
    <property type="entry name" value="P_GLUCOSE_ISOMERASE_1"/>
    <property type="match status" value="1"/>
</dbReference>
<dbReference type="Pfam" id="PF00342">
    <property type="entry name" value="PGI"/>
    <property type="match status" value="1"/>
</dbReference>
<dbReference type="InterPro" id="IPR001672">
    <property type="entry name" value="G6P_Isomerase"/>
</dbReference>
<evidence type="ECO:0000256" key="1">
    <source>
        <dbReference type="ARBA" id="ARBA00004926"/>
    </source>
</evidence>
<dbReference type="InterPro" id="IPR035482">
    <property type="entry name" value="SIS_PGI_2"/>
</dbReference>
<comment type="function">
    <text evidence="7">Catalyzes the reversible isomerization of glucose-6-phosphate to fructose-6-phosphate.</text>
</comment>
<dbReference type="UniPathway" id="UPA00109">
    <property type="reaction ID" value="UER00181"/>
</dbReference>
<comment type="pathway">
    <text evidence="1 7 8">Carbohydrate degradation; glycolysis; D-glyceraldehyde 3-phosphate and glycerone phosphate from D-glucose: step 2/4.</text>
</comment>
<evidence type="ECO:0000313" key="10">
    <source>
        <dbReference type="Proteomes" id="UP000285310"/>
    </source>
</evidence>
<dbReference type="EC" id="5.3.1.9" evidence="7"/>
<dbReference type="GO" id="GO:0004347">
    <property type="term" value="F:glucose-6-phosphate isomerase activity"/>
    <property type="evidence" value="ECO:0007669"/>
    <property type="project" value="UniProtKB-UniRule"/>
</dbReference>
<evidence type="ECO:0000256" key="2">
    <source>
        <dbReference type="ARBA" id="ARBA00006604"/>
    </source>
</evidence>
<dbReference type="GO" id="GO:0051156">
    <property type="term" value="P:glucose 6-phosphate metabolic process"/>
    <property type="evidence" value="ECO:0007669"/>
    <property type="project" value="TreeGrafter"/>
</dbReference>
<dbReference type="CDD" id="cd05015">
    <property type="entry name" value="SIS_PGI_1"/>
    <property type="match status" value="1"/>
</dbReference>
<keyword evidence="5 7" id="KW-0413">Isomerase</keyword>
<dbReference type="Gene3D" id="3.40.50.10490">
    <property type="entry name" value="Glucose-6-phosphate isomerase like protein, domain 1"/>
    <property type="match status" value="2"/>
</dbReference>
<dbReference type="AlphaFoldDB" id="A0A423PU77"/>
<comment type="pathway">
    <text evidence="7">Carbohydrate biosynthesis; gluconeogenesis.</text>
</comment>
<evidence type="ECO:0000256" key="5">
    <source>
        <dbReference type="ARBA" id="ARBA00023235"/>
    </source>
</evidence>
<evidence type="ECO:0000256" key="7">
    <source>
        <dbReference type="HAMAP-Rule" id="MF_00473"/>
    </source>
</evidence>
<dbReference type="PROSITE" id="PS51463">
    <property type="entry name" value="P_GLUCOSE_ISOMERASE_3"/>
    <property type="match status" value="1"/>
</dbReference>
<dbReference type="InterPro" id="IPR046348">
    <property type="entry name" value="SIS_dom_sf"/>
</dbReference>
<dbReference type="CDD" id="cd05016">
    <property type="entry name" value="SIS_PGI_2"/>
    <property type="match status" value="1"/>
</dbReference>
<accession>A0A423PU77</accession>
<evidence type="ECO:0000256" key="4">
    <source>
        <dbReference type="ARBA" id="ARBA00023152"/>
    </source>
</evidence>
<dbReference type="HAMAP" id="MF_00473">
    <property type="entry name" value="G6P_isomerase"/>
    <property type="match status" value="1"/>
</dbReference>
<feature type="active site" description="Proton donor" evidence="7">
    <location>
        <position position="358"/>
    </location>
</feature>